<dbReference type="PANTHER" id="PTHR43293">
    <property type="entry name" value="ACETATE COA-TRANSFERASE YDIF"/>
    <property type="match status" value="1"/>
</dbReference>
<dbReference type="Proteomes" id="UP000680805">
    <property type="component" value="Chromosome"/>
</dbReference>
<dbReference type="EMBL" id="CP076135">
    <property type="protein sequence ID" value="QWG18272.1"/>
    <property type="molecule type" value="Genomic_DNA"/>
</dbReference>
<dbReference type="KEGG" id="bsei:KMZ68_25640"/>
<evidence type="ECO:0000313" key="2">
    <source>
        <dbReference type="EMBL" id="QWG18272.1"/>
    </source>
</evidence>
<feature type="region of interest" description="Disordered" evidence="1">
    <location>
        <begin position="1"/>
        <end position="22"/>
    </location>
</feature>
<dbReference type="Gene3D" id="3.40.1080.10">
    <property type="entry name" value="Glutaconate Coenzyme A-transferase"/>
    <property type="match status" value="2"/>
</dbReference>
<dbReference type="InterPro" id="IPR004165">
    <property type="entry name" value="CoA_trans_fam_I"/>
</dbReference>
<evidence type="ECO:0000256" key="1">
    <source>
        <dbReference type="SAM" id="MobiDB-lite"/>
    </source>
</evidence>
<organism evidence="2 3">
    <name type="scientific">Bradyrhizobium sediminis</name>
    <dbReference type="NCBI Taxonomy" id="2840469"/>
    <lineage>
        <taxon>Bacteria</taxon>
        <taxon>Pseudomonadati</taxon>
        <taxon>Pseudomonadota</taxon>
        <taxon>Alphaproteobacteria</taxon>
        <taxon>Hyphomicrobiales</taxon>
        <taxon>Nitrobacteraceae</taxon>
        <taxon>Bradyrhizobium</taxon>
    </lineage>
</organism>
<keyword evidence="2" id="KW-0808">Transferase</keyword>
<dbReference type="InterPro" id="IPR037171">
    <property type="entry name" value="NagB/RpiA_transferase-like"/>
</dbReference>
<name>A0A975NN61_9BRAD</name>
<evidence type="ECO:0000313" key="3">
    <source>
        <dbReference type="Proteomes" id="UP000680805"/>
    </source>
</evidence>
<dbReference type="Pfam" id="PF01144">
    <property type="entry name" value="CoA_trans"/>
    <property type="match status" value="1"/>
</dbReference>
<gene>
    <name evidence="2" type="ORF">KMZ68_25640</name>
</gene>
<dbReference type="SUPFAM" id="SSF100950">
    <property type="entry name" value="NagB/RpiA/CoA transferase-like"/>
    <property type="match status" value="2"/>
</dbReference>
<reference evidence="2" key="1">
    <citation type="submission" date="2021-06" db="EMBL/GenBank/DDBJ databases">
        <title>Bradyrhizobium sp. S2-11-2 Genome sequencing.</title>
        <authorList>
            <person name="Jin L."/>
        </authorList>
    </citation>
    <scope>NUCLEOTIDE SEQUENCE</scope>
    <source>
        <strain evidence="2">S2-11-2</strain>
    </source>
</reference>
<accession>A0A975NN61</accession>
<proteinExistence type="predicted"/>
<protein>
    <submittedName>
        <fullName evidence="2">Acyl CoA:acetate/3-ketoacid CoA transferase</fullName>
    </submittedName>
</protein>
<dbReference type="PANTHER" id="PTHR43293:SF1">
    <property type="entry name" value="ACETATE COA-TRANSFERASE YDIF"/>
    <property type="match status" value="1"/>
</dbReference>
<dbReference type="AlphaFoldDB" id="A0A975NN61"/>
<sequence>MPNARDLSREGTSLSQHPALPYLRNPEKGKIVTAAEAVRLIRDGDTVATGGFVGIGFAEEIALALEQLYLASEGDAPYTQGKPHNLTLIYAAGQGDGKDRGLNHFAHEGLVKRVIGGHWGLAPKLQALAISNQIEAYNLPQGVITHMFRDIAARRPGHISHVGIGTFVDPRNGGGKLNARTTEDMVELVTLGGQECLFYKIFPVDVGIIRATTGDPDGNLTMEKEALTLEALAIAMAAHNSGGIVIAQVERVAESGSLNPRQVKIPGILVDCVVVAKPENHWQTFGTQYNPAFSSEIRVRAGSLPPMPMSERKIIARRAAFELKPNSVVNLGIGMPDGIAAVANEEGIIDLITMTAEPGVIGGIPASGIDFGAAINTQAVIDQPYQFDFYDGGGLDAAFLGLAQVDRAGNLNVSKFGPKLAGAGGFINISQNAKKVIFVGTFGAGRLRIALSDGKLAILEEAKARKFVEAVEHVTFSGAYATKRGQSVLYVTERCVFTLTPDGLELVEVAPGIDIERDILALMDFKPAIPRDPVAMDPRIFREGPMDLRKDMLAIPLDQRFTLDEQQNLFFVNLERFALRNRADIDAIAGAVEAKLGGLGRRVYAIVNYDNFSIVPELLDEYSAMVRSLADRFYSGVSRYTTSGFLRIKLGEALEKRGVAAHIFESAEEAQSDWRHVAGIAGSRPDPDRRVTLG</sequence>
<dbReference type="SMART" id="SM00882">
    <property type="entry name" value="CoA_trans"/>
    <property type="match status" value="2"/>
</dbReference>
<dbReference type="GO" id="GO:0008410">
    <property type="term" value="F:CoA-transferase activity"/>
    <property type="evidence" value="ECO:0007669"/>
    <property type="project" value="InterPro"/>
</dbReference>